<dbReference type="Proteomes" id="UP000179243">
    <property type="component" value="Unassembled WGS sequence"/>
</dbReference>
<dbReference type="AlphaFoldDB" id="A0A1F7F364"/>
<comment type="caution">
    <text evidence="1">The sequence shown here is derived from an EMBL/GenBank/DDBJ whole genome shotgun (WGS) entry which is preliminary data.</text>
</comment>
<proteinExistence type="predicted"/>
<organism evidence="1 2">
    <name type="scientific">Candidatus Raymondbacteria bacterium RIFOXYD12_FULL_49_13</name>
    <dbReference type="NCBI Taxonomy" id="1817890"/>
    <lineage>
        <taxon>Bacteria</taxon>
        <taxon>Raymondiibacteriota</taxon>
    </lineage>
</organism>
<sequence>MMKMIGIMALAAALSSGSITQQTYLTDGKGHLADRARGKLIDLTWNEKKLEKGLKMFYGKAEWTAEAGAEGQNAEVPVVVLLEKNGNTIPGASGHV</sequence>
<evidence type="ECO:0000313" key="1">
    <source>
        <dbReference type="EMBL" id="OGK01114.1"/>
    </source>
</evidence>
<gene>
    <name evidence="1" type="ORF">A2519_20340</name>
</gene>
<dbReference type="EMBL" id="MFYX01000132">
    <property type="protein sequence ID" value="OGK01114.1"/>
    <property type="molecule type" value="Genomic_DNA"/>
</dbReference>
<evidence type="ECO:0000313" key="2">
    <source>
        <dbReference type="Proteomes" id="UP000179243"/>
    </source>
</evidence>
<accession>A0A1F7F364</accession>
<reference evidence="1 2" key="1">
    <citation type="journal article" date="2016" name="Nat. Commun.">
        <title>Thousands of microbial genomes shed light on interconnected biogeochemical processes in an aquifer system.</title>
        <authorList>
            <person name="Anantharaman K."/>
            <person name="Brown C.T."/>
            <person name="Hug L.A."/>
            <person name="Sharon I."/>
            <person name="Castelle C.J."/>
            <person name="Probst A.J."/>
            <person name="Thomas B.C."/>
            <person name="Singh A."/>
            <person name="Wilkins M.J."/>
            <person name="Karaoz U."/>
            <person name="Brodie E.L."/>
            <person name="Williams K.H."/>
            <person name="Hubbard S.S."/>
            <person name="Banfield J.F."/>
        </authorList>
    </citation>
    <scope>NUCLEOTIDE SEQUENCE [LARGE SCALE GENOMIC DNA]</scope>
</reference>
<protein>
    <submittedName>
        <fullName evidence="1">Uncharacterized protein</fullName>
    </submittedName>
</protein>
<name>A0A1F7F364_UNCRA</name>